<protein>
    <recommendedName>
        <fullName evidence="7">sn-1-specific diacylglycerol lipase ABHD11</fullName>
        <ecNumber evidence="3">3.1.1.116</ecNumber>
    </recommendedName>
    <alternativeName>
        <fullName evidence="4">Alpha/beta hydrolase domain-containing protein 11</fullName>
    </alternativeName>
</protein>
<comment type="catalytic activity">
    <reaction evidence="11">
        <text>1-octadecanoyl-2-(5Z,8Z,11Z,14Z-eicosatetraenoyl)-sn-glycerol + H2O = 2-(5Z,8Z,11Z,14Z-eicosatetraenoyl)-glycerol + octadecanoate + H(+)</text>
        <dbReference type="Rhea" id="RHEA:38507"/>
        <dbReference type="ChEBI" id="CHEBI:15377"/>
        <dbReference type="ChEBI" id="CHEBI:15378"/>
        <dbReference type="ChEBI" id="CHEBI:25629"/>
        <dbReference type="ChEBI" id="CHEBI:52392"/>
        <dbReference type="ChEBI" id="CHEBI:75728"/>
    </reaction>
</comment>
<dbReference type="InterPro" id="IPR029058">
    <property type="entry name" value="AB_hydrolase_fold"/>
</dbReference>
<dbReference type="PRINTS" id="PR00111">
    <property type="entry name" value="ABHYDROLASE"/>
</dbReference>
<comment type="catalytic activity">
    <reaction evidence="6">
        <text>a 1,3-diacyl-sn-glycerol + H2O = a 1-acyl-sn-glycerol + a fatty acid + H(+)</text>
        <dbReference type="Rhea" id="RHEA:38503"/>
        <dbReference type="ChEBI" id="CHEBI:15377"/>
        <dbReference type="ChEBI" id="CHEBI:15378"/>
        <dbReference type="ChEBI" id="CHEBI:28868"/>
        <dbReference type="ChEBI" id="CHEBI:64683"/>
        <dbReference type="ChEBI" id="CHEBI:77272"/>
    </reaction>
</comment>
<reference evidence="13" key="1">
    <citation type="submission" date="2021-12" db="EMBL/GenBank/DDBJ databases">
        <authorList>
            <person name="King R."/>
        </authorList>
    </citation>
    <scope>NUCLEOTIDE SEQUENCE</scope>
</reference>
<comment type="catalytic activity">
    <reaction evidence="8">
        <text>1-octadecanoyl-2-(4Z,7Z,10Z,13Z,16Z,19Z-docosahexaenoyl)-sn-glycerol + H2O = 2-(4Z,7Z,10Z,13Z,16Z,19Z-docosahexaenoyl)-glycerol + octadecanoate + H(+)</text>
        <dbReference type="Rhea" id="RHEA:77107"/>
        <dbReference type="ChEBI" id="CHEBI:15377"/>
        <dbReference type="ChEBI" id="CHEBI:15378"/>
        <dbReference type="ChEBI" id="CHEBI:25629"/>
        <dbReference type="ChEBI" id="CHEBI:77129"/>
        <dbReference type="ChEBI" id="CHEBI:186738"/>
    </reaction>
</comment>
<evidence type="ECO:0000256" key="6">
    <source>
        <dbReference type="ARBA" id="ARBA00043742"/>
    </source>
</evidence>
<dbReference type="EC" id="3.1.1.116" evidence="3"/>
<dbReference type="SUPFAM" id="SSF53474">
    <property type="entry name" value="alpha/beta-Hydrolases"/>
    <property type="match status" value="1"/>
</dbReference>
<gene>
    <name evidence="13" type="ORF">CINC_LOCUS6786</name>
</gene>
<evidence type="ECO:0000256" key="7">
    <source>
        <dbReference type="ARBA" id="ARBA00044064"/>
    </source>
</evidence>
<dbReference type="Pfam" id="PF00561">
    <property type="entry name" value="Abhydrolase_1"/>
    <property type="match status" value="1"/>
</dbReference>
<dbReference type="InterPro" id="IPR000639">
    <property type="entry name" value="Epox_hydrolase-like"/>
</dbReference>
<evidence type="ECO:0000256" key="3">
    <source>
        <dbReference type="ARBA" id="ARBA00026104"/>
    </source>
</evidence>
<dbReference type="AlphaFoldDB" id="A0A9P0BNH6"/>
<dbReference type="PRINTS" id="PR00412">
    <property type="entry name" value="EPOXHYDRLASE"/>
</dbReference>
<evidence type="ECO:0000256" key="9">
    <source>
        <dbReference type="ARBA" id="ARBA00048504"/>
    </source>
</evidence>
<feature type="domain" description="AB hydrolase-1" evidence="12">
    <location>
        <begin position="46"/>
        <end position="286"/>
    </location>
</feature>
<dbReference type="EMBL" id="LR824024">
    <property type="protein sequence ID" value="CAH0595412.1"/>
    <property type="molecule type" value="Genomic_DNA"/>
</dbReference>
<comment type="catalytic activity">
    <reaction evidence="10">
        <text>1-octadecanoyl-2-(9Z-octadecenoyl)-sn-glycerol + H2O = 2-(9Z-octadecenoyl)-glycerol + octadecanoate + H(+)</text>
        <dbReference type="Rhea" id="RHEA:77103"/>
        <dbReference type="ChEBI" id="CHEBI:15377"/>
        <dbReference type="ChEBI" id="CHEBI:15378"/>
        <dbReference type="ChEBI" id="CHEBI:25629"/>
        <dbReference type="ChEBI" id="CHEBI:73990"/>
        <dbReference type="ChEBI" id="CHEBI:75468"/>
    </reaction>
</comment>
<keyword evidence="2" id="KW-0378">Hydrolase</keyword>
<sequence length="300" mass="33057">MGVFCTHRSQNYSLLRKIWKINSVISRSALDLAYKVYGPSPTSGTPILVLHGLLGSKRNWNNVCNQLTASMNTSVIAVDARNHGDSPHDSSHTYLELASDVSKLITSLSLNSAVLIGHSMGGRTGMALALTEPSKVEKLVVVDITPVARELRRDYFPKLMTVMKSVSFEGLDTVQKARDAVKTKITESGLIKGTDQMFYIFMNIGQEKDGSFKWRCNVDALINNFDEVASFPDLSGKTYEGPTLFVGGQESDHIPPDDITAIQKLFPKAQLQYVSGAGHNVHAEKPKEFLNLVIPFLLEK</sequence>
<evidence type="ECO:0000259" key="12">
    <source>
        <dbReference type="Pfam" id="PF00561"/>
    </source>
</evidence>
<proteinExistence type="inferred from homology"/>
<keyword evidence="14" id="KW-1185">Reference proteome</keyword>
<dbReference type="OrthoDB" id="8119704at2759"/>
<evidence type="ECO:0000256" key="11">
    <source>
        <dbReference type="ARBA" id="ARBA00048919"/>
    </source>
</evidence>
<name>A0A9P0BNH6_CHRIL</name>
<comment type="catalytic activity">
    <reaction evidence="9">
        <text>1,2-didecanoylglycerol + H2O = decanoylglycerol + decanoate + H(+)</text>
        <dbReference type="Rhea" id="RHEA:48596"/>
        <dbReference type="ChEBI" id="CHEBI:11152"/>
        <dbReference type="ChEBI" id="CHEBI:15377"/>
        <dbReference type="ChEBI" id="CHEBI:15378"/>
        <dbReference type="ChEBI" id="CHEBI:27689"/>
        <dbReference type="ChEBI" id="CHEBI:90605"/>
    </reaction>
</comment>
<dbReference type="Proteomes" id="UP001154114">
    <property type="component" value="Chromosome 21"/>
</dbReference>
<evidence type="ECO:0000256" key="8">
    <source>
        <dbReference type="ARBA" id="ARBA00048283"/>
    </source>
</evidence>
<dbReference type="InterPro" id="IPR000073">
    <property type="entry name" value="AB_hydrolase_1"/>
</dbReference>
<evidence type="ECO:0000256" key="4">
    <source>
        <dbReference type="ARBA" id="ARBA00042703"/>
    </source>
</evidence>
<evidence type="ECO:0000313" key="13">
    <source>
        <dbReference type="EMBL" id="CAH0595412.1"/>
    </source>
</evidence>
<dbReference type="PANTHER" id="PTHR46118">
    <property type="entry name" value="PROTEIN ABHD11"/>
    <property type="match status" value="1"/>
</dbReference>
<evidence type="ECO:0000313" key="14">
    <source>
        <dbReference type="Proteomes" id="UP001154114"/>
    </source>
</evidence>
<evidence type="ECO:0000256" key="5">
    <source>
        <dbReference type="ARBA" id="ARBA00043667"/>
    </source>
</evidence>
<comment type="catalytic activity">
    <reaction evidence="5">
        <text>a 1,2-diacyl-sn-glycerol + H2O = a 2-acylglycerol + a fatty acid + H(+)</text>
        <dbReference type="Rhea" id="RHEA:33275"/>
        <dbReference type="ChEBI" id="CHEBI:15377"/>
        <dbReference type="ChEBI" id="CHEBI:15378"/>
        <dbReference type="ChEBI" id="CHEBI:17389"/>
        <dbReference type="ChEBI" id="CHEBI:17815"/>
        <dbReference type="ChEBI" id="CHEBI:28868"/>
        <dbReference type="EC" id="3.1.1.116"/>
    </reaction>
</comment>
<accession>A0A9P0BNH6</accession>
<comment type="similarity">
    <text evidence="1">Belongs to the AB hydrolase superfamily.</text>
</comment>
<evidence type="ECO:0000256" key="1">
    <source>
        <dbReference type="ARBA" id="ARBA00008645"/>
    </source>
</evidence>
<dbReference type="GO" id="GO:0005739">
    <property type="term" value="C:mitochondrion"/>
    <property type="evidence" value="ECO:0007669"/>
    <property type="project" value="TreeGrafter"/>
</dbReference>
<dbReference type="GO" id="GO:0052689">
    <property type="term" value="F:carboxylic ester hydrolase activity"/>
    <property type="evidence" value="ECO:0007669"/>
    <property type="project" value="TreeGrafter"/>
</dbReference>
<evidence type="ECO:0000256" key="10">
    <source>
        <dbReference type="ARBA" id="ARBA00048513"/>
    </source>
</evidence>
<organism evidence="13 14">
    <name type="scientific">Chrysodeixis includens</name>
    <name type="common">Soybean looper</name>
    <name type="synonym">Pseudoplusia includens</name>
    <dbReference type="NCBI Taxonomy" id="689277"/>
    <lineage>
        <taxon>Eukaryota</taxon>
        <taxon>Metazoa</taxon>
        <taxon>Ecdysozoa</taxon>
        <taxon>Arthropoda</taxon>
        <taxon>Hexapoda</taxon>
        <taxon>Insecta</taxon>
        <taxon>Pterygota</taxon>
        <taxon>Neoptera</taxon>
        <taxon>Endopterygota</taxon>
        <taxon>Lepidoptera</taxon>
        <taxon>Glossata</taxon>
        <taxon>Ditrysia</taxon>
        <taxon>Noctuoidea</taxon>
        <taxon>Noctuidae</taxon>
        <taxon>Plusiinae</taxon>
        <taxon>Chrysodeixis</taxon>
    </lineage>
</organism>
<dbReference type="Gene3D" id="3.40.50.1820">
    <property type="entry name" value="alpha/beta hydrolase"/>
    <property type="match status" value="1"/>
</dbReference>
<dbReference type="PANTHER" id="PTHR46118:SF4">
    <property type="entry name" value="PROTEIN ABHD11"/>
    <property type="match status" value="1"/>
</dbReference>
<evidence type="ECO:0000256" key="2">
    <source>
        <dbReference type="ARBA" id="ARBA00022801"/>
    </source>
</evidence>